<dbReference type="Ensembl" id="ENSTRUT00000057913.2">
    <property type="protein sequence ID" value="ENSTRUP00000050729.2"/>
    <property type="gene ID" value="ENSTRUG00000022397.2"/>
</dbReference>
<dbReference type="InParanoid" id="A0A3B5K5A8"/>
<reference evidence="10 11" key="1">
    <citation type="journal article" date="2011" name="Genome Biol. Evol.">
        <title>Integration of the genetic map and genome assembly of fugu facilitates insights into distinct features of genome evolution in teleosts and mammals.</title>
        <authorList>
            <person name="Kai W."/>
            <person name="Kikuchi K."/>
            <person name="Tohari S."/>
            <person name="Chew A.K."/>
            <person name="Tay A."/>
            <person name="Fujiwara A."/>
            <person name="Hosoya S."/>
            <person name="Suetake H."/>
            <person name="Naruse K."/>
            <person name="Brenner S."/>
            <person name="Suzuki Y."/>
            <person name="Venkatesh B."/>
        </authorList>
    </citation>
    <scope>NUCLEOTIDE SEQUENCE [LARGE SCALE GENOMIC DNA]</scope>
</reference>
<dbReference type="FunFam" id="1.10.10.1580:FF:000001">
    <property type="entry name" value="interferon regulatory factor 2-binding protein 2"/>
    <property type="match status" value="1"/>
</dbReference>
<evidence type="ECO:0000256" key="1">
    <source>
        <dbReference type="ARBA" id="ARBA00004123"/>
    </source>
</evidence>
<dbReference type="Pfam" id="PF25454">
    <property type="entry name" value="zf-C3HC4_IRF-2BP1_2"/>
    <property type="match status" value="1"/>
</dbReference>
<dbReference type="STRING" id="31033.ENSTRUP00000050729"/>
<dbReference type="Proteomes" id="UP000005226">
    <property type="component" value="Chromosome 17"/>
</dbReference>
<dbReference type="Gene3D" id="1.10.10.1580">
    <property type="entry name" value="Interferon regulatory factor 2-binding protein"/>
    <property type="match status" value="1"/>
</dbReference>
<dbReference type="GO" id="GO:0005634">
    <property type="term" value="C:nucleus"/>
    <property type="evidence" value="ECO:0007669"/>
    <property type="project" value="UniProtKB-SubCell"/>
</dbReference>
<dbReference type="OrthoDB" id="45007at2759"/>
<name>A0A3B5K5A8_TAKRU</name>
<dbReference type="AlphaFoldDB" id="A0A3B5K5A8"/>
<feature type="compositionally biased region" description="Polar residues" evidence="6">
    <location>
        <begin position="323"/>
        <end position="335"/>
    </location>
</feature>
<comment type="subcellular location">
    <subcellularLocation>
        <location evidence="1">Nucleus</location>
    </subcellularLocation>
</comment>
<feature type="domain" description="Interferon regulatory factor 2-binding protein 1/2-like zinc finger" evidence="7">
    <location>
        <begin position="10"/>
        <end position="61"/>
    </location>
</feature>
<evidence type="ECO:0000313" key="10">
    <source>
        <dbReference type="Ensembl" id="ENSTRUP00000050729.2"/>
    </source>
</evidence>
<organism evidence="10 11">
    <name type="scientific">Takifugu rubripes</name>
    <name type="common">Japanese pufferfish</name>
    <name type="synonym">Fugu rubripes</name>
    <dbReference type="NCBI Taxonomy" id="31033"/>
    <lineage>
        <taxon>Eukaryota</taxon>
        <taxon>Metazoa</taxon>
        <taxon>Chordata</taxon>
        <taxon>Craniata</taxon>
        <taxon>Vertebrata</taxon>
        <taxon>Euteleostomi</taxon>
        <taxon>Actinopterygii</taxon>
        <taxon>Neopterygii</taxon>
        <taxon>Teleostei</taxon>
        <taxon>Neoteleostei</taxon>
        <taxon>Acanthomorphata</taxon>
        <taxon>Eupercaria</taxon>
        <taxon>Tetraodontiformes</taxon>
        <taxon>Tetradontoidea</taxon>
        <taxon>Tetraodontidae</taxon>
        <taxon>Takifugu</taxon>
    </lineage>
</organism>
<dbReference type="InterPro" id="IPR022750">
    <property type="entry name" value="IRF-2BP1_2-like_Znf"/>
</dbReference>
<keyword evidence="4" id="KW-0539">Nucleus</keyword>
<evidence type="ECO:0000259" key="9">
    <source>
        <dbReference type="Pfam" id="PF25457"/>
    </source>
</evidence>
<dbReference type="GeneID" id="101075252"/>
<evidence type="ECO:0000259" key="7">
    <source>
        <dbReference type="Pfam" id="PF11261"/>
    </source>
</evidence>
<feature type="region of interest" description="Disordered" evidence="6">
    <location>
        <begin position="323"/>
        <end position="358"/>
    </location>
</feature>
<comment type="similarity">
    <text evidence="2">Belongs to the IRF2BP family.</text>
</comment>
<evidence type="ECO:0000256" key="3">
    <source>
        <dbReference type="ARBA" id="ARBA00022491"/>
    </source>
</evidence>
<feature type="compositionally biased region" description="Basic residues" evidence="6">
    <location>
        <begin position="236"/>
        <end position="246"/>
    </location>
</feature>
<evidence type="ECO:0000313" key="11">
    <source>
        <dbReference type="Proteomes" id="UP000005226"/>
    </source>
</evidence>
<dbReference type="OMA" id="MPSATIF"/>
<feature type="region of interest" description="Disordered" evidence="6">
    <location>
        <begin position="94"/>
        <end position="193"/>
    </location>
</feature>
<dbReference type="Pfam" id="PF25457">
    <property type="entry name" value="IRF-2BP1_2_M"/>
    <property type="match status" value="1"/>
</dbReference>
<accession>A0A3B5K5A8</accession>
<proteinExistence type="inferred from homology"/>
<dbReference type="PANTHER" id="PTHR10816:SF19">
    <property type="entry name" value="PROTEIN INTERACTING WITH TTK69 AND SIN3A, ISOFORM D"/>
    <property type="match status" value="1"/>
</dbReference>
<dbReference type="GO" id="GO:0006357">
    <property type="term" value="P:regulation of transcription by RNA polymerase II"/>
    <property type="evidence" value="ECO:0007669"/>
    <property type="project" value="TreeGrafter"/>
</dbReference>
<protein>
    <submittedName>
        <fullName evidence="10">Interferon regulatory factor 2 binding protein 2b</fullName>
    </submittedName>
</protein>
<feature type="region of interest" description="Disordered" evidence="6">
    <location>
        <begin position="220"/>
        <end position="309"/>
    </location>
</feature>
<evidence type="ECO:0000259" key="8">
    <source>
        <dbReference type="Pfam" id="PF25454"/>
    </source>
</evidence>
<dbReference type="GeneTree" id="ENSGT00940000160591"/>
<feature type="compositionally biased region" description="Polar residues" evidence="6">
    <location>
        <begin position="347"/>
        <end position="358"/>
    </location>
</feature>
<gene>
    <name evidence="10" type="primary">irf2bp2b</name>
</gene>
<feature type="domain" description="Interferon regulatory factor 2-binding protein 1/2-like C3HC4 zinc finger" evidence="8">
    <location>
        <begin position="385"/>
        <end position="456"/>
    </location>
</feature>
<reference evidence="10" key="2">
    <citation type="submission" date="2025-08" db="UniProtKB">
        <authorList>
            <consortium name="Ensembl"/>
        </authorList>
    </citation>
    <scope>IDENTIFICATION</scope>
</reference>
<evidence type="ECO:0000256" key="2">
    <source>
        <dbReference type="ARBA" id="ARBA00010802"/>
    </source>
</evidence>
<comment type="function">
    <text evidence="5">Acts as a transcriptional repressor.</text>
</comment>
<evidence type="ECO:0000256" key="5">
    <source>
        <dbReference type="ARBA" id="ARBA00059947"/>
    </source>
</evidence>
<evidence type="ECO:0000256" key="4">
    <source>
        <dbReference type="ARBA" id="ARBA00023242"/>
    </source>
</evidence>
<dbReference type="PANTHER" id="PTHR10816">
    <property type="entry name" value="MYELIN TRANSCRIPTION FACTOR 1-RELATED"/>
    <property type="match status" value="1"/>
</dbReference>
<sequence length="468" mass="50510">MSSVAVAASRRQSCYLCDLPRMPWAMIWDFSEPVCRGCVNYEGADRVEFVIDTARQLKRAHGFQEGRSLGPGKPQHSMKEVTHSAGELASRLPQPLDRYPLSDRIPRFGPEYQGGRQANGPPLSNGLAKLDEPPELNRQSPNPHRMSAVPPSLLPLVKGGMSAIHTHGGRPAQAGPRDVKRPEDLKDKNLLDMSDKGKSVRDLMALHAFDSRFKKEHGTTPRVLGYESSGGTSKTDRKHLRGLKRKSSPDPDGEGSAPRMNNSDVPPWLPSTAEVTKMPSATIFSGTPSSISPHSRTTPTETLPVRTSQSPTAALILATDSAGSIDSPQEGSQVHGSGAGGPPSPPFQRSTNPSALHTHNSDLEAHRSLPQRVPDSSVAPSGAPLCCTLCHERLEDTHFVQCPSVSTHKFCFPCSRKSIRQQGATGEVYCPSGDRCPLVGSSVPWAFMQGEIATILAGDIKVKKEKDP</sequence>
<dbReference type="InterPro" id="IPR057414">
    <property type="entry name" value="Zf-C3HC4_IRF-2BP1_2"/>
</dbReference>
<feature type="compositionally biased region" description="Basic and acidic residues" evidence="6">
    <location>
        <begin position="177"/>
        <end position="193"/>
    </location>
</feature>
<keyword evidence="11" id="KW-1185">Reference proteome</keyword>
<dbReference type="GO" id="GO:0008270">
    <property type="term" value="F:zinc ion binding"/>
    <property type="evidence" value="ECO:0007669"/>
    <property type="project" value="UniProtKB-KW"/>
</dbReference>
<dbReference type="SUPFAM" id="SSF57850">
    <property type="entry name" value="RING/U-box"/>
    <property type="match status" value="1"/>
</dbReference>
<keyword evidence="3" id="KW-0678">Repressor</keyword>
<dbReference type="GO" id="GO:0003714">
    <property type="term" value="F:transcription corepressor activity"/>
    <property type="evidence" value="ECO:0007669"/>
    <property type="project" value="TreeGrafter"/>
</dbReference>
<feature type="domain" description="IRF-2BP1/2-like middle" evidence="9">
    <location>
        <begin position="192"/>
        <end position="231"/>
    </location>
</feature>
<feature type="compositionally biased region" description="Polar residues" evidence="6">
    <location>
        <begin position="282"/>
        <end position="309"/>
    </location>
</feature>
<reference evidence="10" key="3">
    <citation type="submission" date="2025-09" db="UniProtKB">
        <authorList>
            <consortium name="Ensembl"/>
        </authorList>
    </citation>
    <scope>IDENTIFICATION</scope>
</reference>
<dbReference type="Pfam" id="PF11261">
    <property type="entry name" value="IRF-2BP1_2"/>
    <property type="match status" value="1"/>
</dbReference>
<dbReference type="InterPro" id="IPR058682">
    <property type="entry name" value="IRF-2BP1/2-like_M"/>
</dbReference>
<evidence type="ECO:0000256" key="6">
    <source>
        <dbReference type="SAM" id="MobiDB-lite"/>
    </source>
</evidence>
<dbReference type="RefSeq" id="XP_003972253.2">
    <property type="nucleotide sequence ID" value="XM_003972204.3"/>
</dbReference>
<dbReference type="InterPro" id="IPR044882">
    <property type="entry name" value="I2BP1/2_C3HC4-RING_sf"/>
</dbReference>